<name>A0ABW0KQ11_9BACT</name>
<proteinExistence type="predicted"/>
<reference evidence="2" key="1">
    <citation type="journal article" date="2019" name="Int. J. Syst. Evol. Microbiol.">
        <title>The Global Catalogue of Microorganisms (GCM) 10K type strain sequencing project: providing services to taxonomists for standard genome sequencing and annotation.</title>
        <authorList>
            <consortium name="The Broad Institute Genomics Platform"/>
            <consortium name="The Broad Institute Genome Sequencing Center for Infectious Disease"/>
            <person name="Wu L."/>
            <person name="Ma J."/>
        </authorList>
    </citation>
    <scope>NUCLEOTIDE SEQUENCE [LARGE SCALE GENOMIC DNA]</scope>
    <source>
        <strain evidence="2">CGMCC 4.1469</strain>
    </source>
</reference>
<keyword evidence="2" id="KW-1185">Reference proteome</keyword>
<evidence type="ECO:0000313" key="2">
    <source>
        <dbReference type="Proteomes" id="UP001596052"/>
    </source>
</evidence>
<comment type="caution">
    <text evidence="1">The sequence shown here is derived from an EMBL/GenBank/DDBJ whole genome shotgun (WGS) entry which is preliminary data.</text>
</comment>
<dbReference type="Proteomes" id="UP001596052">
    <property type="component" value="Unassembled WGS sequence"/>
</dbReference>
<dbReference type="EMBL" id="JBHSMQ010000004">
    <property type="protein sequence ID" value="MFC5455583.1"/>
    <property type="molecule type" value="Genomic_DNA"/>
</dbReference>
<accession>A0ABW0KQ11</accession>
<evidence type="ECO:0008006" key="3">
    <source>
        <dbReference type="Google" id="ProtNLM"/>
    </source>
</evidence>
<dbReference type="RefSeq" id="WP_377166811.1">
    <property type="nucleotide sequence ID" value="NZ_JBHSMQ010000004.1"/>
</dbReference>
<evidence type="ECO:0000313" key="1">
    <source>
        <dbReference type="EMBL" id="MFC5455583.1"/>
    </source>
</evidence>
<sequence length="160" mass="18934">MKLPLLIACCLWLEFAVGCTSRRQDEAKSDFARLYMGGFFASTVYEIKGSRITVIRTSDVAKARKASRLLSEDEVSRFWRELDSQKVSSWRPSYFFQTQDDRPACSYLSWELTVRKNSKEWQVRGCDAYPRDRDPRQMIEHKLSKRFERVWQAFSRNIPE</sequence>
<protein>
    <recommendedName>
        <fullName evidence="3">Lipoprotein</fullName>
    </recommendedName>
</protein>
<gene>
    <name evidence="1" type="ORF">ACFQDI_12005</name>
</gene>
<organism evidence="1 2">
    <name type="scientific">Prosthecobacter fluviatilis</name>
    <dbReference type="NCBI Taxonomy" id="445931"/>
    <lineage>
        <taxon>Bacteria</taxon>
        <taxon>Pseudomonadati</taxon>
        <taxon>Verrucomicrobiota</taxon>
        <taxon>Verrucomicrobiia</taxon>
        <taxon>Verrucomicrobiales</taxon>
        <taxon>Verrucomicrobiaceae</taxon>
        <taxon>Prosthecobacter</taxon>
    </lineage>
</organism>